<dbReference type="AlphaFoldDB" id="A0A1L9RDF5"/>
<evidence type="ECO:0000313" key="2">
    <source>
        <dbReference type="Proteomes" id="UP000184383"/>
    </source>
</evidence>
<protein>
    <submittedName>
        <fullName evidence="1">Uncharacterized protein</fullName>
    </submittedName>
</protein>
<dbReference type="RefSeq" id="XP_040686611.1">
    <property type="nucleotide sequence ID" value="XM_040838474.1"/>
</dbReference>
<reference evidence="2" key="1">
    <citation type="journal article" date="2017" name="Genome Biol.">
        <title>Comparative genomics reveals high biological diversity and specific adaptations in the industrially and medically important fungal genus Aspergillus.</title>
        <authorList>
            <person name="de Vries R.P."/>
            <person name="Riley R."/>
            <person name="Wiebenga A."/>
            <person name="Aguilar-Osorio G."/>
            <person name="Amillis S."/>
            <person name="Uchima C.A."/>
            <person name="Anderluh G."/>
            <person name="Asadollahi M."/>
            <person name="Askin M."/>
            <person name="Barry K."/>
            <person name="Battaglia E."/>
            <person name="Bayram O."/>
            <person name="Benocci T."/>
            <person name="Braus-Stromeyer S.A."/>
            <person name="Caldana C."/>
            <person name="Canovas D."/>
            <person name="Cerqueira G.C."/>
            <person name="Chen F."/>
            <person name="Chen W."/>
            <person name="Choi C."/>
            <person name="Clum A."/>
            <person name="Dos Santos R.A."/>
            <person name="Damasio A.R."/>
            <person name="Diallinas G."/>
            <person name="Emri T."/>
            <person name="Fekete E."/>
            <person name="Flipphi M."/>
            <person name="Freyberg S."/>
            <person name="Gallo A."/>
            <person name="Gournas C."/>
            <person name="Habgood R."/>
            <person name="Hainaut M."/>
            <person name="Harispe M.L."/>
            <person name="Henrissat B."/>
            <person name="Hilden K.S."/>
            <person name="Hope R."/>
            <person name="Hossain A."/>
            <person name="Karabika E."/>
            <person name="Karaffa L."/>
            <person name="Karanyi Z."/>
            <person name="Krasevec N."/>
            <person name="Kuo A."/>
            <person name="Kusch H."/>
            <person name="LaButti K."/>
            <person name="Lagendijk E.L."/>
            <person name="Lapidus A."/>
            <person name="Levasseur A."/>
            <person name="Lindquist E."/>
            <person name="Lipzen A."/>
            <person name="Logrieco A.F."/>
            <person name="MacCabe A."/>
            <person name="Maekelae M.R."/>
            <person name="Malavazi I."/>
            <person name="Melin P."/>
            <person name="Meyer V."/>
            <person name="Mielnichuk N."/>
            <person name="Miskei M."/>
            <person name="Molnar A.P."/>
            <person name="Mule G."/>
            <person name="Ngan C.Y."/>
            <person name="Orejas M."/>
            <person name="Orosz E."/>
            <person name="Ouedraogo J.P."/>
            <person name="Overkamp K.M."/>
            <person name="Park H.-S."/>
            <person name="Perrone G."/>
            <person name="Piumi F."/>
            <person name="Punt P.J."/>
            <person name="Ram A.F."/>
            <person name="Ramon A."/>
            <person name="Rauscher S."/>
            <person name="Record E."/>
            <person name="Riano-Pachon D.M."/>
            <person name="Robert V."/>
            <person name="Roehrig J."/>
            <person name="Ruller R."/>
            <person name="Salamov A."/>
            <person name="Salih N.S."/>
            <person name="Samson R.A."/>
            <person name="Sandor E."/>
            <person name="Sanguinetti M."/>
            <person name="Schuetze T."/>
            <person name="Sepcic K."/>
            <person name="Shelest E."/>
            <person name="Sherlock G."/>
            <person name="Sophianopoulou V."/>
            <person name="Squina F.M."/>
            <person name="Sun H."/>
            <person name="Susca A."/>
            <person name="Todd R.B."/>
            <person name="Tsang A."/>
            <person name="Unkles S.E."/>
            <person name="van de Wiele N."/>
            <person name="van Rossen-Uffink D."/>
            <person name="Oliveira J.V."/>
            <person name="Vesth T.C."/>
            <person name="Visser J."/>
            <person name="Yu J.-H."/>
            <person name="Zhou M."/>
            <person name="Andersen M.R."/>
            <person name="Archer D.B."/>
            <person name="Baker S.E."/>
            <person name="Benoit I."/>
            <person name="Brakhage A.A."/>
            <person name="Braus G.H."/>
            <person name="Fischer R."/>
            <person name="Frisvad J.C."/>
            <person name="Goldman G.H."/>
            <person name="Houbraken J."/>
            <person name="Oakley B."/>
            <person name="Pocsi I."/>
            <person name="Scazzocchio C."/>
            <person name="Seiboth B."/>
            <person name="vanKuyk P.A."/>
            <person name="Wortman J."/>
            <person name="Dyer P.S."/>
            <person name="Grigoriev I.V."/>
        </authorList>
    </citation>
    <scope>NUCLEOTIDE SEQUENCE [LARGE SCALE GENOMIC DNA]</scope>
    <source>
        <strain evidence="2">DTO 134E9</strain>
    </source>
</reference>
<sequence>MPPREKKKTLSPEDQLRLMEEYNISFDGPIPPRDWPARYRENLEKIHQIARETYDDYGKDGRLADRLTVLPNIAQVKRRAWELRNEAYRCRRQMVNEATWRSSTESFVTAQFNAEVVW</sequence>
<evidence type="ECO:0000313" key="1">
    <source>
        <dbReference type="EMBL" id="OJJ32934.1"/>
    </source>
</evidence>
<dbReference type="VEuPathDB" id="FungiDB:ASPWEDRAFT_598165"/>
<organism evidence="1 2">
    <name type="scientific">Aspergillus wentii DTO 134E9</name>
    <dbReference type="NCBI Taxonomy" id="1073089"/>
    <lineage>
        <taxon>Eukaryota</taxon>
        <taxon>Fungi</taxon>
        <taxon>Dikarya</taxon>
        <taxon>Ascomycota</taxon>
        <taxon>Pezizomycotina</taxon>
        <taxon>Eurotiomycetes</taxon>
        <taxon>Eurotiomycetidae</taxon>
        <taxon>Eurotiales</taxon>
        <taxon>Aspergillaceae</taxon>
        <taxon>Aspergillus</taxon>
        <taxon>Aspergillus subgen. Cremei</taxon>
    </lineage>
</organism>
<keyword evidence="2" id="KW-1185">Reference proteome</keyword>
<accession>A0A1L9RDF5</accession>
<dbReference type="EMBL" id="KV878214">
    <property type="protein sequence ID" value="OJJ32934.1"/>
    <property type="molecule type" value="Genomic_DNA"/>
</dbReference>
<proteinExistence type="predicted"/>
<gene>
    <name evidence="1" type="ORF">ASPWEDRAFT_598165</name>
</gene>
<name>A0A1L9RDF5_ASPWE</name>
<dbReference type="GeneID" id="63754322"/>
<dbReference type="OrthoDB" id="3538597at2759"/>
<dbReference type="Proteomes" id="UP000184383">
    <property type="component" value="Unassembled WGS sequence"/>
</dbReference>